<dbReference type="InterPro" id="IPR017871">
    <property type="entry name" value="ABC_transporter-like_CS"/>
</dbReference>
<dbReference type="InterPro" id="IPR012700">
    <property type="entry name" value="PhnK"/>
</dbReference>
<dbReference type="GO" id="GO:0019700">
    <property type="term" value="P:organic phosphonate catabolic process"/>
    <property type="evidence" value="ECO:0007669"/>
    <property type="project" value="TreeGrafter"/>
</dbReference>
<dbReference type="PROSITE" id="PS50893">
    <property type="entry name" value="ABC_TRANSPORTER_2"/>
    <property type="match status" value="1"/>
</dbReference>
<evidence type="ECO:0000256" key="1">
    <source>
        <dbReference type="ARBA" id="ARBA00022741"/>
    </source>
</evidence>
<dbReference type="EMBL" id="BARX01000008">
    <property type="protein sequence ID" value="GAD01516.1"/>
    <property type="molecule type" value="Genomic_DNA"/>
</dbReference>
<dbReference type="InterPro" id="IPR027417">
    <property type="entry name" value="P-loop_NTPase"/>
</dbReference>
<evidence type="ECO:0000313" key="5">
    <source>
        <dbReference type="Proteomes" id="UP000014461"/>
    </source>
</evidence>
<proteinExistence type="predicted"/>
<gene>
    <name evidence="4" type="ORF">AALB_1596</name>
</gene>
<dbReference type="STRING" id="1331007.AALB_1596"/>
<keyword evidence="1" id="KW-0547">Nucleotide-binding</keyword>
<dbReference type="Gene3D" id="3.40.50.300">
    <property type="entry name" value="P-loop containing nucleotide triphosphate hydrolases"/>
    <property type="match status" value="1"/>
</dbReference>
<comment type="caution">
    <text evidence="4">The sequence shown here is derived from an EMBL/GenBank/DDBJ whole genome shotgun (WGS) entry which is preliminary data.</text>
</comment>
<dbReference type="AlphaFoldDB" id="R9PSZ2"/>
<dbReference type="PROSITE" id="PS00211">
    <property type="entry name" value="ABC_TRANSPORTER_1"/>
    <property type="match status" value="1"/>
</dbReference>
<dbReference type="SMART" id="SM00382">
    <property type="entry name" value="AAA"/>
    <property type="match status" value="1"/>
</dbReference>
<dbReference type="InterPro" id="IPR003593">
    <property type="entry name" value="AAA+_ATPase"/>
</dbReference>
<dbReference type="GO" id="GO:0016887">
    <property type="term" value="F:ATP hydrolysis activity"/>
    <property type="evidence" value="ECO:0007669"/>
    <property type="project" value="InterPro"/>
</dbReference>
<name>R9PSZ2_AGAAL</name>
<dbReference type="RefSeq" id="WP_016401284.1">
    <property type="nucleotide sequence ID" value="NZ_BARX01000008.1"/>
</dbReference>
<organism evidence="4 5">
    <name type="scientific">Agarivorans albus MKT 106</name>
    <dbReference type="NCBI Taxonomy" id="1331007"/>
    <lineage>
        <taxon>Bacteria</taxon>
        <taxon>Pseudomonadati</taxon>
        <taxon>Pseudomonadota</taxon>
        <taxon>Gammaproteobacteria</taxon>
        <taxon>Alteromonadales</taxon>
        <taxon>Alteromonadaceae</taxon>
        <taxon>Agarivorans</taxon>
    </lineage>
</organism>
<protein>
    <submittedName>
        <fullName evidence="4">Phosphonates transport ATP-binding protein PhnK</fullName>
    </submittedName>
</protein>
<evidence type="ECO:0000259" key="3">
    <source>
        <dbReference type="PROSITE" id="PS50893"/>
    </source>
</evidence>
<evidence type="ECO:0000313" key="4">
    <source>
        <dbReference type="EMBL" id="GAD01516.1"/>
    </source>
</evidence>
<evidence type="ECO:0000256" key="2">
    <source>
        <dbReference type="ARBA" id="ARBA00022840"/>
    </source>
</evidence>
<dbReference type="CDD" id="cd03257">
    <property type="entry name" value="ABC_NikE_OppD_transporters"/>
    <property type="match status" value="1"/>
</dbReference>
<reference evidence="4" key="1">
    <citation type="journal article" date="2013" name="Genome Announc.">
        <title>Draft Genome Sequence of Agarivorans albus Strain MKT 106T, an Agarolytic Marine Bacterium.</title>
        <authorList>
            <person name="Yasuike M."/>
            <person name="Nakamura Y."/>
            <person name="Kai W."/>
            <person name="Fujiwara A."/>
            <person name="Fukui Y."/>
            <person name="Satomi M."/>
            <person name="Sano M."/>
        </authorList>
    </citation>
    <scope>NUCLEOTIDE SEQUENCE [LARGE SCALE GENOMIC DNA]</scope>
</reference>
<keyword evidence="2 4" id="KW-0067">ATP-binding</keyword>
<dbReference type="Pfam" id="PF00005">
    <property type="entry name" value="ABC_tran"/>
    <property type="match status" value="1"/>
</dbReference>
<dbReference type="OrthoDB" id="9784450at2"/>
<dbReference type="FunFam" id="3.40.50.300:FF:001017">
    <property type="entry name" value="Phosphonate C-P lyase system protein PhnK"/>
    <property type="match status" value="1"/>
</dbReference>
<dbReference type="PANTHER" id="PTHR42764:SF1">
    <property type="entry name" value="PHOSPHONATES UTILIZATION ATP-BINDING PROTEIN PHNK-RELATED"/>
    <property type="match status" value="1"/>
</dbReference>
<dbReference type="InterPro" id="IPR003439">
    <property type="entry name" value="ABC_transporter-like_ATP-bd"/>
</dbReference>
<dbReference type="PIRSF" id="PIRSF037116">
    <property type="entry name" value="CP_lyase_PhnK"/>
    <property type="match status" value="1"/>
</dbReference>
<dbReference type="Proteomes" id="UP000014461">
    <property type="component" value="Unassembled WGS sequence"/>
</dbReference>
<keyword evidence="5" id="KW-1185">Reference proteome</keyword>
<dbReference type="GO" id="GO:0005524">
    <property type="term" value="F:ATP binding"/>
    <property type="evidence" value="ECO:0007669"/>
    <property type="project" value="UniProtKB-KW"/>
</dbReference>
<dbReference type="NCBIfam" id="TIGR02323">
    <property type="entry name" value="CP_lyasePhnK"/>
    <property type="match status" value="1"/>
</dbReference>
<dbReference type="PANTHER" id="PTHR42764">
    <property type="entry name" value="PHOSPHONATES UTILIZATION ATP-BINDING PROTEIN PHNK-RELATED"/>
    <property type="match status" value="1"/>
</dbReference>
<feature type="domain" description="ABC transporter" evidence="3">
    <location>
        <begin position="24"/>
        <end position="268"/>
    </location>
</feature>
<accession>R9PSZ2</accession>
<sequence>MTQLAKQLEEPRANAANQAEPALLQAQKLSMLYAPGKGFEDVNLSLYPGEVLAIVGESGSGKTTLLKTLSGRLAPQTGSISFQSDSNTAELYKISEAERRSLVRQHFGIVHQHPLDGLRPRVSAGGNIGERLMENGWRNYAEIRQQALTWLKAVEIDQSRIDDMPLTFSGGMQQRLQIARNLVTHPRLVFMDEPTGGLDVSVQARLLDLIRNLVTELQLAVVIVTHDLAVARLLAHRIMVMKQGQVVESGLTDRVLDDPSHPYTQLLVSSVLQQ</sequence>
<dbReference type="SUPFAM" id="SSF52540">
    <property type="entry name" value="P-loop containing nucleoside triphosphate hydrolases"/>
    <property type="match status" value="1"/>
</dbReference>